<evidence type="ECO:0000313" key="2">
    <source>
        <dbReference type="EMBL" id="SFP62041.1"/>
    </source>
</evidence>
<dbReference type="Pfam" id="PF13517">
    <property type="entry name" value="FG-GAP_3"/>
    <property type="match status" value="1"/>
</dbReference>
<dbReference type="SUPFAM" id="SSF69318">
    <property type="entry name" value="Integrin alpha N-terminal domain"/>
    <property type="match status" value="1"/>
</dbReference>
<dbReference type="Gene3D" id="2.130.10.130">
    <property type="entry name" value="Integrin alpha, N-terminal"/>
    <property type="match status" value="2"/>
</dbReference>
<evidence type="ECO:0000256" key="1">
    <source>
        <dbReference type="ARBA" id="ARBA00022729"/>
    </source>
</evidence>
<sequence length="399" mass="44259">MNYRHLFEKPFFLSSFSLLILCSSACSQNKSSAPVIRFTKQMIAAESFESVNVFDVNNDGKPDIVSGSFWYEGPDFFKAHYIGPVKRYNEYWDDFSTIPLDVNGDGRMDFITGSWFSNSLHWKENPGNNTGIWTDHLIDSTGNVEAAQGWDVDNDGTIEIVPNNPNFPLKFYKLEKDAGGKASGKFAKTEVAPKQGHGLGFGDINADGRGDFIISDGWLEAPANPLKETWVLHKEFNLGQASVPVLVEDVNGDGKNDIISGQGHDYGLDWYEQTMDKSGKRNWVKHAIDPNNSMFHTMQWVDIDGDGKPELITGKRYRAHDTDPGVHDPAGLYYYKWNGESFTKQIISYGPLGEGKGTGLYFAVADLRGTGRKDIVVAGKDGLYVFYNDGAAAVSNKGK</sequence>
<organism evidence="2 3">
    <name type="scientific">Parafilimonas terrae</name>
    <dbReference type="NCBI Taxonomy" id="1465490"/>
    <lineage>
        <taxon>Bacteria</taxon>
        <taxon>Pseudomonadati</taxon>
        <taxon>Bacteroidota</taxon>
        <taxon>Chitinophagia</taxon>
        <taxon>Chitinophagales</taxon>
        <taxon>Chitinophagaceae</taxon>
        <taxon>Parafilimonas</taxon>
    </lineage>
</organism>
<dbReference type="PANTHER" id="PTHR44103:SF1">
    <property type="entry name" value="PROPROTEIN CONVERTASE P"/>
    <property type="match status" value="1"/>
</dbReference>
<accession>A0A1I5RUV6</accession>
<keyword evidence="3" id="KW-1185">Reference proteome</keyword>
<dbReference type="InterPro" id="IPR013517">
    <property type="entry name" value="FG-GAP"/>
</dbReference>
<evidence type="ECO:0000313" key="3">
    <source>
        <dbReference type="Proteomes" id="UP000199031"/>
    </source>
</evidence>
<gene>
    <name evidence="2" type="ORF">SAMN05444277_101419</name>
</gene>
<dbReference type="OrthoDB" id="9816120at2"/>
<dbReference type="AlphaFoldDB" id="A0A1I5RUV6"/>
<dbReference type="InterPro" id="IPR028994">
    <property type="entry name" value="Integrin_alpha_N"/>
</dbReference>
<name>A0A1I5RUV6_9BACT</name>
<proteinExistence type="predicted"/>
<reference evidence="2 3" key="1">
    <citation type="submission" date="2016-10" db="EMBL/GenBank/DDBJ databases">
        <authorList>
            <person name="de Groot N.N."/>
        </authorList>
    </citation>
    <scope>NUCLEOTIDE SEQUENCE [LARGE SCALE GENOMIC DNA]</scope>
    <source>
        <strain evidence="2 3">DSM 28286</strain>
    </source>
</reference>
<dbReference type="EMBL" id="FOXQ01000001">
    <property type="protein sequence ID" value="SFP62041.1"/>
    <property type="molecule type" value="Genomic_DNA"/>
</dbReference>
<protein>
    <submittedName>
        <fullName evidence="2">Repeat domain-containing protein</fullName>
    </submittedName>
</protein>
<keyword evidence="1" id="KW-0732">Signal</keyword>
<dbReference type="PANTHER" id="PTHR44103">
    <property type="entry name" value="PROPROTEIN CONVERTASE P"/>
    <property type="match status" value="1"/>
</dbReference>
<dbReference type="STRING" id="1465490.SAMN05444277_101419"/>
<dbReference type="Proteomes" id="UP000199031">
    <property type="component" value="Unassembled WGS sequence"/>
</dbReference>